<reference evidence="2 3" key="1">
    <citation type="journal article" date="2017" name="Nature">
        <title>The Apostasia genome and the evolution of orchids.</title>
        <authorList>
            <person name="Zhang G.Q."/>
            <person name="Liu K.W."/>
            <person name="Li Z."/>
            <person name="Lohaus R."/>
            <person name="Hsiao Y.Y."/>
            <person name="Niu S.C."/>
            <person name="Wang J.Y."/>
            <person name="Lin Y.C."/>
            <person name="Xu Q."/>
            <person name="Chen L.J."/>
            <person name="Yoshida K."/>
            <person name="Fujiwara S."/>
            <person name="Wang Z.W."/>
            <person name="Zhang Y.Q."/>
            <person name="Mitsuda N."/>
            <person name="Wang M."/>
            <person name="Liu G.H."/>
            <person name="Pecoraro L."/>
            <person name="Huang H.X."/>
            <person name="Xiao X.J."/>
            <person name="Lin M."/>
            <person name="Wu X.Y."/>
            <person name="Wu W.L."/>
            <person name="Chen Y.Y."/>
            <person name="Chang S.B."/>
            <person name="Sakamoto S."/>
            <person name="Ohme-Takagi M."/>
            <person name="Yagi M."/>
            <person name="Zeng S.J."/>
            <person name="Shen C.Y."/>
            <person name="Yeh C.M."/>
            <person name="Luo Y.B."/>
            <person name="Tsai W.C."/>
            <person name="Van de Peer Y."/>
            <person name="Liu Z.J."/>
        </authorList>
    </citation>
    <scope>NUCLEOTIDE SEQUENCE [LARGE SCALE GENOMIC DNA]</scope>
    <source>
        <strain evidence="3">cv. Shenzhen</strain>
        <tissue evidence="2">Stem</tissue>
    </source>
</reference>
<proteinExistence type="predicted"/>
<feature type="compositionally biased region" description="Basic and acidic residues" evidence="1">
    <location>
        <begin position="119"/>
        <end position="137"/>
    </location>
</feature>
<evidence type="ECO:0000313" key="3">
    <source>
        <dbReference type="Proteomes" id="UP000236161"/>
    </source>
</evidence>
<keyword evidence="3" id="KW-1185">Reference proteome</keyword>
<feature type="compositionally biased region" description="Basic and acidic residues" evidence="1">
    <location>
        <begin position="1"/>
        <end position="15"/>
    </location>
</feature>
<gene>
    <name evidence="2" type="ORF">AXF42_Ash004985</name>
</gene>
<accession>A0A2I0B849</accession>
<organism evidence="2 3">
    <name type="scientific">Apostasia shenzhenica</name>
    <dbReference type="NCBI Taxonomy" id="1088818"/>
    <lineage>
        <taxon>Eukaryota</taxon>
        <taxon>Viridiplantae</taxon>
        <taxon>Streptophyta</taxon>
        <taxon>Embryophyta</taxon>
        <taxon>Tracheophyta</taxon>
        <taxon>Spermatophyta</taxon>
        <taxon>Magnoliopsida</taxon>
        <taxon>Liliopsida</taxon>
        <taxon>Asparagales</taxon>
        <taxon>Orchidaceae</taxon>
        <taxon>Apostasioideae</taxon>
        <taxon>Apostasia</taxon>
    </lineage>
</organism>
<dbReference type="EMBL" id="KZ451906">
    <property type="protein sequence ID" value="PKA63973.1"/>
    <property type="molecule type" value="Genomic_DNA"/>
</dbReference>
<dbReference type="AlphaFoldDB" id="A0A2I0B849"/>
<feature type="region of interest" description="Disordered" evidence="1">
    <location>
        <begin position="1"/>
        <end position="206"/>
    </location>
</feature>
<sequence length="206" mass="22052">MARPAAHEKEQELRTNARVRAARRGASGVRRVSGQLGARAAARYWRTEGSQAERHQRAASNRSDQRRGASKGNGSSGASKGNGSSGASGQQRHQWRPTALAAANSSSCKQGAAEAANRAQREQNKRRQRARARDRATGRRPNGLARPRAEAAGRRPTGRARASRMGEPDLQGRRERSGGGSSRASRTSGGRGRKRGIERLAGGRMG</sequence>
<name>A0A2I0B849_9ASPA</name>
<evidence type="ECO:0000313" key="2">
    <source>
        <dbReference type="EMBL" id="PKA63973.1"/>
    </source>
</evidence>
<protein>
    <submittedName>
        <fullName evidence="2">Uncharacterized protein</fullName>
    </submittedName>
</protein>
<feature type="compositionally biased region" description="Basic and acidic residues" evidence="1">
    <location>
        <begin position="164"/>
        <end position="177"/>
    </location>
</feature>
<feature type="compositionally biased region" description="Low complexity" evidence="1">
    <location>
        <begin position="24"/>
        <end position="34"/>
    </location>
</feature>
<evidence type="ECO:0000256" key="1">
    <source>
        <dbReference type="SAM" id="MobiDB-lite"/>
    </source>
</evidence>
<feature type="compositionally biased region" description="Low complexity" evidence="1">
    <location>
        <begin position="70"/>
        <end position="89"/>
    </location>
</feature>
<dbReference type="Proteomes" id="UP000236161">
    <property type="component" value="Unassembled WGS sequence"/>
</dbReference>